<evidence type="ECO:0000313" key="2">
    <source>
        <dbReference type="Proteomes" id="UP001060215"/>
    </source>
</evidence>
<evidence type="ECO:0000313" key="1">
    <source>
        <dbReference type="EMBL" id="KAI8009652.1"/>
    </source>
</evidence>
<comment type="caution">
    <text evidence="1">The sequence shown here is derived from an EMBL/GenBank/DDBJ whole genome shotgun (WGS) entry which is preliminary data.</text>
</comment>
<dbReference type="EMBL" id="CM045762">
    <property type="protein sequence ID" value="KAI8009652.1"/>
    <property type="molecule type" value="Genomic_DNA"/>
</dbReference>
<keyword evidence="2" id="KW-1185">Reference proteome</keyword>
<dbReference type="Proteomes" id="UP001060215">
    <property type="component" value="Chromosome 5"/>
</dbReference>
<protein>
    <submittedName>
        <fullName evidence="1">Uncharacterized protein</fullName>
    </submittedName>
</protein>
<gene>
    <name evidence="1" type="ORF">LOK49_LG06G00663</name>
</gene>
<name>A0ACC0HA36_9ERIC</name>
<proteinExistence type="predicted"/>
<reference evidence="1 2" key="1">
    <citation type="journal article" date="2022" name="Plant J.">
        <title>Chromosome-level genome of Camellia lanceoleosa provides a valuable resource for understanding genome evolution and self-incompatibility.</title>
        <authorList>
            <person name="Gong W."/>
            <person name="Xiao S."/>
            <person name="Wang L."/>
            <person name="Liao Z."/>
            <person name="Chang Y."/>
            <person name="Mo W."/>
            <person name="Hu G."/>
            <person name="Li W."/>
            <person name="Zhao G."/>
            <person name="Zhu H."/>
            <person name="Hu X."/>
            <person name="Ji K."/>
            <person name="Xiang X."/>
            <person name="Song Q."/>
            <person name="Yuan D."/>
            <person name="Jin S."/>
            <person name="Zhang L."/>
        </authorList>
    </citation>
    <scope>NUCLEOTIDE SEQUENCE [LARGE SCALE GENOMIC DNA]</scope>
    <source>
        <strain evidence="1">SQ_2022a</strain>
    </source>
</reference>
<sequence>MTQMPCHLFSCFGRKTSSSKKEALENPTTDMTRVDEGRRGAVVVELFSSQGCGTSPEAELVLSRLGKGNFNLEVPVIVLAYHVDYWDHVGWKDPFGSSLWTVRQKAYVEALKLDTIFTPQVVVQGTAQCVANDQEAILSTIASVSPFPAPTLQATFQRPSAETLQVSVTGALRSKVDSNGANVMVALYENGLVTDCTKGENKGKVLPNDFVVRKLEKLCSVKDISAKKTVSGTVNCFLWEGFNSNKCGVAVFIQQNGSHHILGAQNFQLPEGL</sequence>
<organism evidence="1 2">
    <name type="scientific">Camellia lanceoleosa</name>
    <dbReference type="NCBI Taxonomy" id="1840588"/>
    <lineage>
        <taxon>Eukaryota</taxon>
        <taxon>Viridiplantae</taxon>
        <taxon>Streptophyta</taxon>
        <taxon>Embryophyta</taxon>
        <taxon>Tracheophyta</taxon>
        <taxon>Spermatophyta</taxon>
        <taxon>Magnoliopsida</taxon>
        <taxon>eudicotyledons</taxon>
        <taxon>Gunneridae</taxon>
        <taxon>Pentapetalae</taxon>
        <taxon>asterids</taxon>
        <taxon>Ericales</taxon>
        <taxon>Theaceae</taxon>
        <taxon>Camellia</taxon>
    </lineage>
</organism>
<accession>A0ACC0HA36</accession>